<proteinExistence type="predicted"/>
<sequence>MLRSRLNEWEERRNVIPENQAGFRRGRTIPSGELANLVMHTMEAESIEALIYQHISEIGF</sequence>
<reference evidence="1 2" key="1">
    <citation type="submission" date="2022-01" db="EMBL/GenBank/DDBJ databases">
        <title>A chromosomal length assembly of Cordylochernes scorpioides.</title>
        <authorList>
            <person name="Zeh D."/>
            <person name="Zeh J."/>
        </authorList>
    </citation>
    <scope>NUCLEOTIDE SEQUENCE [LARGE SCALE GENOMIC DNA]</scope>
    <source>
        <strain evidence="1">IN4F17</strain>
        <tissue evidence="1">Whole Body</tissue>
    </source>
</reference>
<protein>
    <recommendedName>
        <fullName evidence="3">Reverse transcriptase domain-containing protein</fullName>
    </recommendedName>
</protein>
<dbReference type="EMBL" id="CP092866">
    <property type="protein sequence ID" value="UYV66466.1"/>
    <property type="molecule type" value="Genomic_DNA"/>
</dbReference>
<gene>
    <name evidence="1" type="ORF">LAZ67_4001776</name>
</gene>
<dbReference type="Proteomes" id="UP001235939">
    <property type="component" value="Chromosome 04"/>
</dbReference>
<evidence type="ECO:0000313" key="1">
    <source>
        <dbReference type="EMBL" id="UYV66466.1"/>
    </source>
</evidence>
<evidence type="ECO:0008006" key="3">
    <source>
        <dbReference type="Google" id="ProtNLM"/>
    </source>
</evidence>
<name>A0ABY6KE28_9ARAC</name>
<keyword evidence="2" id="KW-1185">Reference proteome</keyword>
<accession>A0ABY6KE28</accession>
<evidence type="ECO:0000313" key="2">
    <source>
        <dbReference type="Proteomes" id="UP001235939"/>
    </source>
</evidence>
<organism evidence="1 2">
    <name type="scientific">Cordylochernes scorpioides</name>
    <dbReference type="NCBI Taxonomy" id="51811"/>
    <lineage>
        <taxon>Eukaryota</taxon>
        <taxon>Metazoa</taxon>
        <taxon>Ecdysozoa</taxon>
        <taxon>Arthropoda</taxon>
        <taxon>Chelicerata</taxon>
        <taxon>Arachnida</taxon>
        <taxon>Pseudoscorpiones</taxon>
        <taxon>Cheliferoidea</taxon>
        <taxon>Chernetidae</taxon>
        <taxon>Cordylochernes</taxon>
    </lineage>
</organism>